<evidence type="ECO:0000256" key="6">
    <source>
        <dbReference type="ARBA" id="ARBA00023136"/>
    </source>
</evidence>
<proteinExistence type="inferred from homology"/>
<evidence type="ECO:0000256" key="1">
    <source>
        <dbReference type="ARBA" id="ARBA00004127"/>
    </source>
</evidence>
<feature type="transmembrane region" description="Helical" evidence="8">
    <location>
        <begin position="460"/>
        <end position="481"/>
    </location>
</feature>
<evidence type="ECO:0000259" key="9">
    <source>
        <dbReference type="Pfam" id="PF13906"/>
    </source>
</evidence>
<keyword evidence="7" id="KW-0325">Glycoprotein</keyword>
<comment type="caution">
    <text evidence="10">The sequence shown here is derived from an EMBL/GenBank/DDBJ whole genome shotgun (WGS) entry which is preliminary data.</text>
</comment>
<dbReference type="GO" id="GO:0005886">
    <property type="term" value="C:plasma membrane"/>
    <property type="evidence" value="ECO:0007669"/>
    <property type="project" value="TreeGrafter"/>
</dbReference>
<dbReference type="Proteomes" id="UP000494165">
    <property type="component" value="Unassembled WGS sequence"/>
</dbReference>
<dbReference type="Pfam" id="PF13520">
    <property type="entry name" value="AA_permease_2"/>
    <property type="match status" value="1"/>
</dbReference>
<evidence type="ECO:0000313" key="11">
    <source>
        <dbReference type="Proteomes" id="UP000494165"/>
    </source>
</evidence>
<dbReference type="Pfam" id="PF13906">
    <property type="entry name" value="AA_permease_C"/>
    <property type="match status" value="1"/>
</dbReference>
<comment type="similarity">
    <text evidence="2">Belongs to the amino acid-polyamine-organocation (APC) superfamily. Cationic amino acid transporter (CAT) (TC 2.A.3.3) family.</text>
</comment>
<dbReference type="OrthoDB" id="3900342at2759"/>
<feature type="transmembrane region" description="Helical" evidence="8">
    <location>
        <begin position="660"/>
        <end position="677"/>
    </location>
</feature>
<dbReference type="AlphaFoldDB" id="A0A8S1E8G0"/>
<feature type="transmembrane region" description="Helical" evidence="8">
    <location>
        <begin position="239"/>
        <end position="259"/>
    </location>
</feature>
<feature type="transmembrane region" description="Helical" evidence="8">
    <location>
        <begin position="69"/>
        <end position="88"/>
    </location>
</feature>
<comment type="subcellular location">
    <subcellularLocation>
        <location evidence="1">Endomembrane system</location>
        <topology evidence="1">Multi-pass membrane protein</topology>
    </subcellularLocation>
</comment>
<feature type="transmembrane region" description="Helical" evidence="8">
    <location>
        <begin position="100"/>
        <end position="121"/>
    </location>
</feature>
<evidence type="ECO:0000256" key="5">
    <source>
        <dbReference type="ARBA" id="ARBA00022989"/>
    </source>
</evidence>
<feature type="transmembrane region" description="Helical" evidence="8">
    <location>
        <begin position="527"/>
        <end position="546"/>
    </location>
</feature>
<dbReference type="GO" id="GO:0097638">
    <property type="term" value="P:L-arginine import across plasma membrane"/>
    <property type="evidence" value="ECO:0007669"/>
    <property type="project" value="TreeGrafter"/>
</dbReference>
<evidence type="ECO:0000256" key="8">
    <source>
        <dbReference type="SAM" id="Phobius"/>
    </source>
</evidence>
<feature type="transmembrane region" description="Helical" evidence="8">
    <location>
        <begin position="403"/>
        <end position="422"/>
    </location>
</feature>
<dbReference type="Gene3D" id="1.20.1740.10">
    <property type="entry name" value="Amino acid/polyamine transporter I"/>
    <property type="match status" value="1"/>
</dbReference>
<evidence type="ECO:0000256" key="3">
    <source>
        <dbReference type="ARBA" id="ARBA00022448"/>
    </source>
</evidence>
<keyword evidence="11" id="KW-1185">Reference proteome</keyword>
<dbReference type="GO" id="GO:0012505">
    <property type="term" value="C:endomembrane system"/>
    <property type="evidence" value="ECO:0007669"/>
    <property type="project" value="UniProtKB-SubCell"/>
</dbReference>
<evidence type="ECO:0000313" key="10">
    <source>
        <dbReference type="EMBL" id="CAB3386522.1"/>
    </source>
</evidence>
<keyword evidence="3" id="KW-0813">Transport</keyword>
<feature type="transmembrane region" description="Helical" evidence="8">
    <location>
        <begin position="34"/>
        <end position="57"/>
    </location>
</feature>
<evidence type="ECO:0000256" key="4">
    <source>
        <dbReference type="ARBA" id="ARBA00022692"/>
    </source>
</evidence>
<evidence type="ECO:0000256" key="2">
    <source>
        <dbReference type="ARBA" id="ARBA00008572"/>
    </source>
</evidence>
<feature type="transmembrane region" description="Helical" evidence="8">
    <location>
        <begin position="376"/>
        <end position="397"/>
    </location>
</feature>
<feature type="transmembrane region" description="Helical" evidence="8">
    <location>
        <begin position="165"/>
        <end position="185"/>
    </location>
</feature>
<dbReference type="PANTHER" id="PTHR43243">
    <property type="entry name" value="INNER MEMBRANE TRANSPORTER YGJI-RELATED"/>
    <property type="match status" value="1"/>
</dbReference>
<dbReference type="GO" id="GO:0000064">
    <property type="term" value="F:L-ornithine transmembrane transporter activity"/>
    <property type="evidence" value="ECO:0007669"/>
    <property type="project" value="TreeGrafter"/>
</dbReference>
<feature type="transmembrane region" description="Helical" evidence="8">
    <location>
        <begin position="552"/>
        <end position="573"/>
    </location>
</feature>
<sequence>MAAYLRRFYHALTRRKMLPESVAALLENSQMARVLTTLDLTALGVGSTLGVGVYVLAGSVSKETAGPAVVISFIIAAIASVFAGLCYAEFGARVPKAGSAYVYSYVCVGEFVAFIIGWNLVLEYVVGSASVVRGLSGYVDNLFGNVMAKAFQDLLSIDVNFLSPYIDFFAFGLSLVFAVALALGVKESSNFNNVFTIINLAVVAYVIICGLFKVDIANWSIDIDDIPEENKPTAGKGGFAPFGINGIIKGAATCFYGFVGFDCVATTGEEAKNPQKAIPLAITISLAIIAFAYIGVSTVLTLMWPYYLQDPDAPLPYVFRELGWEIAAWIVSIGAIFGLCASLMGAMLPLPRVLYAMANDGIIFRFLGKIHPRFQTPLLGTCLAGLLTGILAAVFDLQQLVDMMSIGTLLAYSIVAACVLLLRYQPEGDEIEKAVKYGHISFFSQLFNTKRIKSPSTMSASIVTWGVMLYLVFVIAAGGVLKFAEEPLFSGEGWAIALMVVTAVLCILNLVVIGLQPSSGAKLFFRVPLVPLIPGLSIFINIYLMLMLDPNTWIRFAVWMAIGFLMYFSYGIWQSEESKQDSGRRSVIYAHTNVAFEDDEEKSNKDTPVKTTIRTIALSTHYLEDFAYQLARRALRFYDCSRCDFSNWYRFACHMRTRQLVFVFARGSSLIICLLLAQSCGGSDDLGFDITLALNRTKGMAVMVDSIHSRWTELKEKIRTEAFSTVAFAIDSLDTMGVPPSQLLDLQHHSAETFAFSDDLLDDVLPQLINYRALVGRINEHLISDVDAAVVHDLPTLIHNTGHLIALLDATHYDVFWRCDLLQEMILELVRPFSDQEVEEVEHLIRQFSDFVRKAFISIDHDKLAFEMRYVDAVTHLRLIFQQINQYL</sequence>
<dbReference type="PANTHER" id="PTHR43243:SF103">
    <property type="entry name" value="LOW AFFINITY CATIONIC AMINO ACID TRANSPORTER 2-LIKE PROTEIN"/>
    <property type="match status" value="1"/>
</dbReference>
<dbReference type="EMBL" id="CADEPI010000489">
    <property type="protein sequence ID" value="CAB3386522.1"/>
    <property type="molecule type" value="Genomic_DNA"/>
</dbReference>
<organism evidence="10 11">
    <name type="scientific">Cloeon dipterum</name>
    <dbReference type="NCBI Taxonomy" id="197152"/>
    <lineage>
        <taxon>Eukaryota</taxon>
        <taxon>Metazoa</taxon>
        <taxon>Ecdysozoa</taxon>
        <taxon>Arthropoda</taxon>
        <taxon>Hexapoda</taxon>
        <taxon>Insecta</taxon>
        <taxon>Pterygota</taxon>
        <taxon>Palaeoptera</taxon>
        <taxon>Ephemeroptera</taxon>
        <taxon>Pisciforma</taxon>
        <taxon>Baetidae</taxon>
        <taxon>Cloeon</taxon>
    </lineage>
</organism>
<keyword evidence="4 8" id="KW-0812">Transmembrane</keyword>
<gene>
    <name evidence="10" type="ORF">CLODIP_2_CD11840</name>
</gene>
<feature type="transmembrane region" description="Helical" evidence="8">
    <location>
        <begin position="280"/>
        <end position="306"/>
    </location>
</feature>
<keyword evidence="5 8" id="KW-1133">Transmembrane helix</keyword>
<dbReference type="InterPro" id="IPR029485">
    <property type="entry name" value="CAT_C"/>
</dbReference>
<dbReference type="GO" id="GO:0015189">
    <property type="term" value="F:L-lysine transmembrane transporter activity"/>
    <property type="evidence" value="ECO:0007669"/>
    <property type="project" value="TreeGrafter"/>
</dbReference>
<protein>
    <recommendedName>
        <fullName evidence="9">Cationic amino acid transporter C-terminal domain-containing protein</fullName>
    </recommendedName>
</protein>
<name>A0A8S1E8G0_9INSE</name>
<reference evidence="10 11" key="1">
    <citation type="submission" date="2020-04" db="EMBL/GenBank/DDBJ databases">
        <authorList>
            <person name="Alioto T."/>
            <person name="Alioto T."/>
            <person name="Gomez Garrido J."/>
        </authorList>
    </citation>
    <scope>NUCLEOTIDE SEQUENCE [LARGE SCALE GENOMIC DNA]</scope>
</reference>
<feature type="transmembrane region" description="Helical" evidence="8">
    <location>
        <begin position="197"/>
        <end position="219"/>
    </location>
</feature>
<dbReference type="InterPro" id="IPR002293">
    <property type="entry name" value="AA/rel_permease1"/>
</dbReference>
<feature type="transmembrane region" description="Helical" evidence="8">
    <location>
        <begin position="326"/>
        <end position="355"/>
    </location>
</feature>
<evidence type="ECO:0000256" key="7">
    <source>
        <dbReference type="ARBA" id="ARBA00023180"/>
    </source>
</evidence>
<dbReference type="GO" id="GO:0061459">
    <property type="term" value="F:L-arginine transmembrane transporter activity"/>
    <property type="evidence" value="ECO:0007669"/>
    <property type="project" value="TreeGrafter"/>
</dbReference>
<feature type="transmembrane region" description="Helical" evidence="8">
    <location>
        <begin position="493"/>
        <end position="515"/>
    </location>
</feature>
<keyword evidence="6 8" id="KW-0472">Membrane</keyword>
<dbReference type="FunFam" id="1.20.1740.10:FF:000010">
    <property type="entry name" value="probable cationic amino acid transporter"/>
    <property type="match status" value="1"/>
</dbReference>
<feature type="domain" description="Cationic amino acid transporter C-terminal" evidence="9">
    <location>
        <begin position="525"/>
        <end position="575"/>
    </location>
</feature>
<accession>A0A8S1E8G0</accession>
<dbReference type="FunFam" id="1.20.1740.10:FF:000024">
    <property type="entry name" value="High affinity cationic amino acid transporter 1"/>
    <property type="match status" value="1"/>
</dbReference>